<feature type="region of interest" description="Disordered" evidence="15">
    <location>
        <begin position="473"/>
        <end position="492"/>
    </location>
</feature>
<keyword evidence="11" id="KW-0539">Nucleus</keyword>
<organism evidence="18 19">
    <name type="scientific">Eremothecium sinecaudum</name>
    <dbReference type="NCBI Taxonomy" id="45286"/>
    <lineage>
        <taxon>Eukaryota</taxon>
        <taxon>Fungi</taxon>
        <taxon>Dikarya</taxon>
        <taxon>Ascomycota</taxon>
        <taxon>Saccharomycotina</taxon>
        <taxon>Saccharomycetes</taxon>
        <taxon>Saccharomycetales</taxon>
        <taxon>Saccharomycetaceae</taxon>
        <taxon>Eremothecium</taxon>
    </lineage>
</organism>
<evidence type="ECO:0000256" key="6">
    <source>
        <dbReference type="ARBA" id="ARBA00022722"/>
    </source>
</evidence>
<comment type="function">
    <text evidence="14">Possesses 5'-&gt;3' exoribonuclease activity. May promote termination of transcription by RNA polymerase II.</text>
</comment>
<keyword evidence="5 14" id="KW-0507">mRNA processing</keyword>
<dbReference type="OrthoDB" id="28245at2759"/>
<evidence type="ECO:0000313" key="18">
    <source>
        <dbReference type="EMBL" id="AMD19148.1"/>
    </source>
</evidence>
<feature type="compositionally biased region" description="Basic and acidic residues" evidence="15">
    <location>
        <begin position="478"/>
        <end position="492"/>
    </location>
</feature>
<dbReference type="Gene3D" id="3.40.50.12390">
    <property type="match status" value="2"/>
</dbReference>
<evidence type="ECO:0000256" key="3">
    <source>
        <dbReference type="ARBA" id="ARBA00022472"/>
    </source>
</evidence>
<evidence type="ECO:0000256" key="7">
    <source>
        <dbReference type="ARBA" id="ARBA00022801"/>
    </source>
</evidence>
<dbReference type="FunFam" id="3.40.50.12390:FF:000003">
    <property type="entry name" value="5'-3' exoribonuclease"/>
    <property type="match status" value="1"/>
</dbReference>
<dbReference type="InterPro" id="IPR004859">
    <property type="entry name" value="Xrn1_N"/>
</dbReference>
<evidence type="ECO:0000256" key="11">
    <source>
        <dbReference type="ARBA" id="ARBA00023242"/>
    </source>
</evidence>
<protein>
    <recommendedName>
        <fullName evidence="14">5'-3' exoribonuclease</fullName>
        <ecNumber evidence="14">3.1.13.-</ecNumber>
    </recommendedName>
</protein>
<dbReference type="GO" id="GO:0003723">
    <property type="term" value="F:RNA binding"/>
    <property type="evidence" value="ECO:0007669"/>
    <property type="project" value="TreeGrafter"/>
</dbReference>
<feature type="domain" description="Xrn1 helical" evidence="17">
    <location>
        <begin position="519"/>
        <end position="893"/>
    </location>
</feature>
<dbReference type="InterPro" id="IPR027073">
    <property type="entry name" value="5_3_exoribonuclease"/>
</dbReference>
<comment type="subunit">
    <text evidence="13">Interacts with RAI1; the interaction is direct, stabilizes RAT1 protein structure and may stimulate its exoribonuclease activity. The interaction also stimulates RAI1 pyrophosphohydrolase activity, probably by recruiting it to mRNA substrates.</text>
</comment>
<reference evidence="18 19" key="1">
    <citation type="submission" date="2016-01" db="EMBL/GenBank/DDBJ databases">
        <title>Genome sequence of the yeast Holleya sinecauda.</title>
        <authorList>
            <person name="Dietrich F.S."/>
        </authorList>
    </citation>
    <scope>NUCLEOTIDE SEQUENCE [LARGE SCALE GENOMIC DNA]</scope>
    <source>
        <strain evidence="18 19">ATCC 58844</strain>
    </source>
</reference>
<dbReference type="InterPro" id="IPR017151">
    <property type="entry name" value="Xrn2/3/4"/>
</dbReference>
<evidence type="ECO:0000256" key="2">
    <source>
        <dbReference type="ARBA" id="ARBA00006994"/>
    </source>
</evidence>
<comment type="subcellular location">
    <subcellularLocation>
        <location evidence="1">Nucleus</location>
    </subcellularLocation>
</comment>
<name>A0A109UX86_9SACH</name>
<evidence type="ECO:0000256" key="1">
    <source>
        <dbReference type="ARBA" id="ARBA00004123"/>
    </source>
</evidence>
<keyword evidence="3" id="KW-0806">Transcription termination</keyword>
<accession>A0A109UX86</accession>
<dbReference type="EMBL" id="CP014242">
    <property type="protein sequence ID" value="AMD19148.1"/>
    <property type="molecule type" value="Genomic_DNA"/>
</dbReference>
<dbReference type="GO" id="GO:0000956">
    <property type="term" value="P:nuclear-transcribed mRNA catabolic process"/>
    <property type="evidence" value="ECO:0007669"/>
    <property type="project" value="TreeGrafter"/>
</dbReference>
<dbReference type="GO" id="GO:0005634">
    <property type="term" value="C:nucleus"/>
    <property type="evidence" value="ECO:0007669"/>
    <property type="project" value="UniProtKB-SubCell"/>
</dbReference>
<keyword evidence="9" id="KW-0805">Transcription regulation</keyword>
<keyword evidence="19" id="KW-1185">Reference proteome</keyword>
<feature type="compositionally biased region" description="Polar residues" evidence="15">
    <location>
        <begin position="531"/>
        <end position="542"/>
    </location>
</feature>
<dbReference type="GeneID" id="28722618"/>
<dbReference type="STRING" id="45286.A0A109UX86"/>
<dbReference type="GO" id="GO:0006397">
    <property type="term" value="P:mRNA processing"/>
    <property type="evidence" value="ECO:0007669"/>
    <property type="project" value="UniProtKB-UniRule"/>
</dbReference>
<feature type="region of interest" description="Disordered" evidence="15">
    <location>
        <begin position="523"/>
        <end position="571"/>
    </location>
</feature>
<dbReference type="PANTHER" id="PTHR12341:SF41">
    <property type="entry name" value="5'-3' EXORIBONUCLEASE 2"/>
    <property type="match status" value="1"/>
</dbReference>
<comment type="similarity">
    <text evidence="2 14">Belongs to the 5'-3' exonuclease family. XRN2/RAT1 subfamily.</text>
</comment>
<dbReference type="Gene3D" id="1.25.40.1050">
    <property type="match status" value="1"/>
</dbReference>
<evidence type="ECO:0000256" key="5">
    <source>
        <dbReference type="ARBA" id="ARBA00022664"/>
    </source>
</evidence>
<dbReference type="FunFam" id="3.40.50.12390:FF:000005">
    <property type="entry name" value="5'-3' exoribonuclease 2"/>
    <property type="match status" value="1"/>
</dbReference>
<keyword evidence="8 14" id="KW-0269">Exonuclease</keyword>
<feature type="compositionally biased region" description="Low complexity" evidence="15">
    <location>
        <begin position="782"/>
        <end position="808"/>
    </location>
</feature>
<dbReference type="FunFam" id="1.25.40.1050:FF:000002">
    <property type="entry name" value="5'-3' exoribonuclease"/>
    <property type="match status" value="1"/>
</dbReference>
<dbReference type="GO" id="GO:0006364">
    <property type="term" value="P:rRNA processing"/>
    <property type="evidence" value="ECO:0007669"/>
    <property type="project" value="UniProtKB-KW"/>
</dbReference>
<evidence type="ECO:0000256" key="8">
    <source>
        <dbReference type="ARBA" id="ARBA00022839"/>
    </source>
</evidence>
<dbReference type="Pfam" id="PF03159">
    <property type="entry name" value="XRN_N"/>
    <property type="match status" value="1"/>
</dbReference>
<evidence type="ECO:0000256" key="12">
    <source>
        <dbReference type="ARBA" id="ARBA00046137"/>
    </source>
</evidence>
<dbReference type="Pfam" id="PF17846">
    <property type="entry name" value="XRN_M"/>
    <property type="match status" value="2"/>
</dbReference>
<evidence type="ECO:0000259" key="17">
    <source>
        <dbReference type="Pfam" id="PF17846"/>
    </source>
</evidence>
<sequence length="953" mass="108143">MGVPSFFRWISRKYPKIISPVIEETPDVVEGVKLPINYSSPNPNGELDNLYLDMNGIVHPCSHPENKPAPESEDEMLLAVFEYTNRVLNMARPRKVLMIAVDGVAPRAKMNQQRARRFRSARDAKIAHEEKTRILAEREAYGEQIDEAIKSKVAWDSNAITPGTPFMEKLAASLRFWTAFKLATDPGWKNLQVIISDATVPGEGEHKIMNFIRSQRSDSEYNPNTTHCIYGLDADLIFLGLATHEPHFRILREDVFARDNQRRPRAREMLTMSEDQKQMLADQDAEKPFLWLHVNVLREYLSAELYVQRMPFPFDLERAIDDWVFMCFFCGNDFLPHLPSLDVRENSIDILVEIWKNLVPSLKTYLTCDGILNLAGVEKLLEQLGRREPELFKRKHEQEIRKTDAQQRRRMLKSNPNVTHNTVDRNFTAPLASMPIYDVNGNAAEGSLNLNNKDLANMRKEWNLANEGDVNSMNALKRKSEEKTKARAPEFSPDELKTAVEVSTQGNASAALSLQERIRAKKRKLAEDAAQESQDSTNTDSTAIVPDDQSAVADTQSDKIEPSKQTLNKSSLMPPAVSGFLDTAADVRFHEAGYHERYYHAKFHIPTDEIDALRKKLARHYIEGVCWVLLYYYQGCASWTWYYPYHYAPFAADFTDISTLEISFEKGEPFLPFEQLLSVLPAASSHALPPVFRGMMSDPDSEIIDFYPEDFPIDMNGEKMSWKGLPLLPFIDENRLREAVARRYPLLTPEERARNVKRDDVLLISNKNVHYETFISTIYNSSSSGASSSGSATSSAASNANAENSTEAQKTSPAVVHFRHFKSGLCGKVSADIEGFRPNSKITCPIDNGNLPDISTNLFLKICYEMPYVEPNSSKALLLNGFIPPQAQLSVADREAVLYKYPQRWNSQLMKNNIVPVGPAAATQYLPRLGGYRAFVLHQQMMQNGRMYRVTRT</sequence>
<dbReference type="Proteomes" id="UP000243052">
    <property type="component" value="Chromosome ii"/>
</dbReference>
<evidence type="ECO:0000256" key="14">
    <source>
        <dbReference type="PIRNR" id="PIRNR037239"/>
    </source>
</evidence>
<evidence type="ECO:0000313" key="19">
    <source>
        <dbReference type="Proteomes" id="UP000243052"/>
    </source>
</evidence>
<evidence type="ECO:0000256" key="15">
    <source>
        <dbReference type="SAM" id="MobiDB-lite"/>
    </source>
</evidence>
<feature type="region of interest" description="Disordered" evidence="15">
    <location>
        <begin position="782"/>
        <end position="811"/>
    </location>
</feature>
<comment type="function">
    <text evidence="12">Possesses 5'-&gt;3' exoribonuclease activity. Required for the processing of nuclear mRNA and rRNA precursors. May promote the termination of transcription by RNA polymerase II. Essential for vegetative cell growth and chromosome segregation.</text>
</comment>
<feature type="domain" description="Xrn1 helical" evidence="17">
    <location>
        <begin position="314"/>
        <end position="464"/>
    </location>
</feature>
<keyword evidence="4" id="KW-0698">rRNA processing</keyword>
<keyword evidence="7 14" id="KW-0378">Hydrolase</keyword>
<dbReference type="InterPro" id="IPR041412">
    <property type="entry name" value="Xrn1_helical"/>
</dbReference>
<evidence type="ECO:0000256" key="4">
    <source>
        <dbReference type="ARBA" id="ARBA00022552"/>
    </source>
</evidence>
<dbReference type="PIRSF" id="PIRSF037239">
    <property type="entry name" value="Exonuclease_Xrn2"/>
    <property type="match status" value="1"/>
</dbReference>
<feature type="domain" description="Xrn1 N-terminal" evidence="16">
    <location>
        <begin position="1"/>
        <end position="254"/>
    </location>
</feature>
<dbReference type="PANTHER" id="PTHR12341">
    <property type="entry name" value="5'-&gt;3' EXORIBONUCLEASE"/>
    <property type="match status" value="1"/>
</dbReference>
<keyword evidence="6 14" id="KW-0540">Nuclease</keyword>
<dbReference type="RefSeq" id="XP_017986144.1">
    <property type="nucleotide sequence ID" value="XM_018130655.1"/>
</dbReference>
<dbReference type="AlphaFoldDB" id="A0A109UX86"/>
<gene>
    <name evidence="18" type="ORF">AW171_hschr2961</name>
</gene>
<proteinExistence type="inferred from homology"/>
<keyword evidence="10" id="KW-0804">Transcription</keyword>
<evidence type="ECO:0000256" key="13">
    <source>
        <dbReference type="ARBA" id="ARBA00046943"/>
    </source>
</evidence>
<dbReference type="EC" id="3.1.13.-" evidence="14"/>
<evidence type="ECO:0000256" key="10">
    <source>
        <dbReference type="ARBA" id="ARBA00023163"/>
    </source>
</evidence>
<dbReference type="GO" id="GO:0004534">
    <property type="term" value="F:5'-3' RNA exonuclease activity"/>
    <property type="evidence" value="ECO:0007669"/>
    <property type="project" value="UniProtKB-UniRule"/>
</dbReference>
<dbReference type="CDD" id="cd18673">
    <property type="entry name" value="PIN_XRN1-2-like"/>
    <property type="match status" value="1"/>
</dbReference>
<dbReference type="GO" id="GO:0006353">
    <property type="term" value="P:DNA-templated transcription termination"/>
    <property type="evidence" value="ECO:0007669"/>
    <property type="project" value="UniProtKB-KW"/>
</dbReference>
<evidence type="ECO:0000256" key="9">
    <source>
        <dbReference type="ARBA" id="ARBA00023015"/>
    </source>
</evidence>
<evidence type="ECO:0000259" key="16">
    <source>
        <dbReference type="Pfam" id="PF03159"/>
    </source>
</evidence>